<dbReference type="AlphaFoldDB" id="A0A2S7IHG2"/>
<keyword evidence="6" id="KW-0547">Nucleotide-binding</keyword>
<dbReference type="PROSITE" id="PS50893">
    <property type="entry name" value="ABC_TRANSPORTER_2"/>
    <property type="match status" value="1"/>
</dbReference>
<feature type="transmembrane region" description="Helical" evidence="12">
    <location>
        <begin position="201"/>
        <end position="219"/>
    </location>
</feature>
<feature type="domain" description="Peptidase C39" evidence="15">
    <location>
        <begin position="11"/>
        <end position="135"/>
    </location>
</feature>
<feature type="transmembrane region" description="Helical" evidence="12">
    <location>
        <begin position="280"/>
        <end position="298"/>
    </location>
</feature>
<dbReference type="Pfam" id="PF03412">
    <property type="entry name" value="Peptidase_C39"/>
    <property type="match status" value="1"/>
</dbReference>
<feature type="transmembrane region" description="Helical" evidence="12">
    <location>
        <begin position="304"/>
        <end position="322"/>
    </location>
</feature>
<evidence type="ECO:0000256" key="3">
    <source>
        <dbReference type="ARBA" id="ARBA00022475"/>
    </source>
</evidence>
<evidence type="ECO:0000256" key="8">
    <source>
        <dbReference type="ARBA" id="ARBA00022840"/>
    </source>
</evidence>
<evidence type="ECO:0000256" key="5">
    <source>
        <dbReference type="ARBA" id="ARBA00022692"/>
    </source>
</evidence>
<comment type="subcellular location">
    <subcellularLocation>
        <location evidence="1">Cell membrane</location>
        <topology evidence="1">Multi-pass membrane protein</topology>
    </subcellularLocation>
</comment>
<dbReference type="GO" id="GO:0016887">
    <property type="term" value="F:ATP hydrolysis activity"/>
    <property type="evidence" value="ECO:0007669"/>
    <property type="project" value="InterPro"/>
</dbReference>
<dbReference type="PROSITE" id="PS50929">
    <property type="entry name" value="ABC_TM1F"/>
    <property type="match status" value="1"/>
</dbReference>
<dbReference type="InterPro" id="IPR003593">
    <property type="entry name" value="AAA+_ATPase"/>
</dbReference>
<evidence type="ECO:0000256" key="9">
    <source>
        <dbReference type="ARBA" id="ARBA00022967"/>
    </source>
</evidence>
<keyword evidence="11 12" id="KW-0472">Membrane</keyword>
<feature type="transmembrane region" description="Helical" evidence="12">
    <location>
        <begin position="394"/>
        <end position="412"/>
    </location>
</feature>
<feature type="transmembrane region" description="Helical" evidence="12">
    <location>
        <begin position="164"/>
        <end position="186"/>
    </location>
</feature>
<dbReference type="EMBL" id="PTRA01000005">
    <property type="protein sequence ID" value="PQA55098.1"/>
    <property type="molecule type" value="Genomic_DNA"/>
</dbReference>
<dbReference type="Gene3D" id="3.90.70.10">
    <property type="entry name" value="Cysteine proteinases"/>
    <property type="match status" value="1"/>
</dbReference>
<organism evidence="16 17">
    <name type="scientific">Siphonobacter curvatus</name>
    <dbReference type="NCBI Taxonomy" id="2094562"/>
    <lineage>
        <taxon>Bacteria</taxon>
        <taxon>Pseudomonadati</taxon>
        <taxon>Bacteroidota</taxon>
        <taxon>Cytophagia</taxon>
        <taxon>Cytophagales</taxon>
        <taxon>Cytophagaceae</taxon>
        <taxon>Siphonobacter</taxon>
    </lineage>
</organism>
<accession>A0A2S7IHG2</accession>
<dbReference type="GO" id="GO:0008234">
    <property type="term" value="F:cysteine-type peptidase activity"/>
    <property type="evidence" value="ECO:0007669"/>
    <property type="project" value="InterPro"/>
</dbReference>
<keyword evidence="5 12" id="KW-0812">Transmembrane</keyword>
<feature type="domain" description="ABC transporter" evidence="13">
    <location>
        <begin position="480"/>
        <end position="715"/>
    </location>
</feature>
<dbReference type="CDD" id="cd02418">
    <property type="entry name" value="Peptidase_C39B"/>
    <property type="match status" value="1"/>
</dbReference>
<evidence type="ECO:0000259" key="14">
    <source>
        <dbReference type="PROSITE" id="PS50929"/>
    </source>
</evidence>
<evidence type="ECO:0000256" key="7">
    <source>
        <dbReference type="ARBA" id="ARBA00022801"/>
    </source>
</evidence>
<keyword evidence="17" id="KW-1185">Reference proteome</keyword>
<evidence type="ECO:0000256" key="10">
    <source>
        <dbReference type="ARBA" id="ARBA00022989"/>
    </source>
</evidence>
<evidence type="ECO:0000256" key="11">
    <source>
        <dbReference type="ARBA" id="ARBA00023136"/>
    </source>
</evidence>
<protein>
    <submittedName>
        <fullName evidence="16">Peptidase domain-containing ABC transporter</fullName>
    </submittedName>
</protein>
<feature type="domain" description="ABC transmembrane type-1" evidence="14">
    <location>
        <begin position="168"/>
        <end position="447"/>
    </location>
</feature>
<dbReference type="InterPro" id="IPR017871">
    <property type="entry name" value="ABC_transporter-like_CS"/>
</dbReference>
<dbReference type="GO" id="GO:0043214">
    <property type="term" value="F:ABC-type bacteriocin transporter activity"/>
    <property type="evidence" value="ECO:0007669"/>
    <property type="project" value="InterPro"/>
</dbReference>
<dbReference type="GO" id="GO:0015421">
    <property type="term" value="F:ABC-type oligopeptide transporter activity"/>
    <property type="evidence" value="ECO:0007669"/>
    <property type="project" value="TreeGrafter"/>
</dbReference>
<evidence type="ECO:0000256" key="1">
    <source>
        <dbReference type="ARBA" id="ARBA00004651"/>
    </source>
</evidence>
<dbReference type="GO" id="GO:0005524">
    <property type="term" value="F:ATP binding"/>
    <property type="evidence" value="ECO:0007669"/>
    <property type="project" value="UniProtKB-KW"/>
</dbReference>
<dbReference type="InterPro" id="IPR003439">
    <property type="entry name" value="ABC_transporter-like_ATP-bd"/>
</dbReference>
<keyword evidence="9" id="KW-1278">Translocase</keyword>
<dbReference type="InterPro" id="IPR027417">
    <property type="entry name" value="P-loop_NTPase"/>
</dbReference>
<evidence type="ECO:0000256" key="12">
    <source>
        <dbReference type="SAM" id="Phobius"/>
    </source>
</evidence>
<dbReference type="FunFam" id="3.40.50.300:FF:000221">
    <property type="entry name" value="Multidrug ABC transporter ATP-binding protein"/>
    <property type="match status" value="1"/>
</dbReference>
<evidence type="ECO:0000313" key="16">
    <source>
        <dbReference type="EMBL" id="PQA55098.1"/>
    </source>
</evidence>
<dbReference type="PROSITE" id="PS50990">
    <property type="entry name" value="PEPTIDASE_C39"/>
    <property type="match status" value="1"/>
</dbReference>
<dbReference type="Proteomes" id="UP000239590">
    <property type="component" value="Unassembled WGS sequence"/>
</dbReference>
<evidence type="ECO:0000259" key="13">
    <source>
        <dbReference type="PROSITE" id="PS50893"/>
    </source>
</evidence>
<dbReference type="PANTHER" id="PTHR43394">
    <property type="entry name" value="ATP-DEPENDENT PERMEASE MDL1, MITOCHONDRIAL"/>
    <property type="match status" value="1"/>
</dbReference>
<evidence type="ECO:0000313" key="17">
    <source>
        <dbReference type="Proteomes" id="UP000239590"/>
    </source>
</evidence>
<dbReference type="PROSITE" id="PS00211">
    <property type="entry name" value="ABC_TRANSPORTER_1"/>
    <property type="match status" value="1"/>
</dbReference>
<sequence>MFTRKKICIKQHDITDCGAACLASVAAHYELLMPIARIRQYASTDQKGTNVLGMIEAAQRLGFQAKGVRGTFESLSKIPMPTVAHIVVKEVLHHFVVIYQVTDTHVVVMDPGPGKMEKYTHEAFQKVWTGVLVLLLPGESFETGNNKKSITGRFWNLVRPHRSVMMQALVGALVYTVLGLSTSIYMQKIVDHVLVEGNRNLLNLLSVAMILILGLQLFIGSMKSIFALKTGQQIDAHLILGYYKHLLKLPQQFFDTMRVGEIISRVNDAVKIRAFINDTALTLVVNVFIVLFSFGMMFTYDWKLALIMLAVIPFYALIYWVVNRVNKKGQRTLMENSADLESQLVESLNSVGTIKRFGLEGFSNVKTETRFIKLLRSIYTSASVSIWAGSGSELVSRLFTIILLWVGSGFVIDNAITPGELLSFYALIGYFTGPASSLITANRVVQEALIAADRLFEIMDLEREATENKIELRPEMIGDITFRQMSFRYGSRVQVFQNLNLTIPKGKVTAVVGESGSGKSTLLSLLQNLYPLQTGSIYIGDYDIKHIHNESLRRQVSVVPQQVDLFAGNVIDNIAVGEYQPDMQRILGLCQLLGISEFIEKLPNGFHTYLGENGASLSGGQKQRLAIARALYRNPQIIILDEATSSLDSVSERAVQHTIEQLRQAGKTIIIIAHRLSTIMNADKIVVIEEGKLVEEGSHAELLDYRQAYYKLWASQYLVSTPETALDRASLLNVSANGTESTPTNASHHVSIQS</sequence>
<dbReference type="GO" id="GO:0005886">
    <property type="term" value="C:plasma membrane"/>
    <property type="evidence" value="ECO:0007669"/>
    <property type="project" value="UniProtKB-SubCell"/>
</dbReference>
<dbReference type="InterPro" id="IPR036640">
    <property type="entry name" value="ABC1_TM_sf"/>
</dbReference>
<dbReference type="InterPro" id="IPR011527">
    <property type="entry name" value="ABC1_TM_dom"/>
</dbReference>
<keyword evidence="10 12" id="KW-1133">Transmembrane helix</keyword>
<reference evidence="17" key="1">
    <citation type="submission" date="2018-02" db="EMBL/GenBank/DDBJ databases">
        <title>Genome sequencing of Solimonas sp. HR-BB.</title>
        <authorList>
            <person name="Lee Y."/>
            <person name="Jeon C.O."/>
        </authorList>
    </citation>
    <scope>NUCLEOTIDE SEQUENCE [LARGE SCALE GENOMIC DNA]</scope>
    <source>
        <strain evidence="17">HR-U</strain>
    </source>
</reference>
<evidence type="ECO:0000259" key="15">
    <source>
        <dbReference type="PROSITE" id="PS50990"/>
    </source>
</evidence>
<dbReference type="OrthoDB" id="9769115at2"/>
<keyword evidence="4" id="KW-0645">Protease</keyword>
<dbReference type="Gene3D" id="3.40.50.300">
    <property type="entry name" value="P-loop containing nucleotide triphosphate hydrolases"/>
    <property type="match status" value="1"/>
</dbReference>
<dbReference type="SUPFAM" id="SSF52540">
    <property type="entry name" value="P-loop containing nucleoside triphosphate hydrolases"/>
    <property type="match status" value="1"/>
</dbReference>
<proteinExistence type="predicted"/>
<dbReference type="NCBIfam" id="TIGR01193">
    <property type="entry name" value="bacteriocin_ABC"/>
    <property type="match status" value="1"/>
</dbReference>
<dbReference type="RefSeq" id="WP_094813765.1">
    <property type="nucleotide sequence ID" value="NZ_PTRA01000005.1"/>
</dbReference>
<name>A0A2S7IHG2_9BACT</name>
<dbReference type="GO" id="GO:0006508">
    <property type="term" value="P:proteolysis"/>
    <property type="evidence" value="ECO:0007669"/>
    <property type="project" value="UniProtKB-KW"/>
</dbReference>
<dbReference type="InterPro" id="IPR039421">
    <property type="entry name" value="Type_1_exporter"/>
</dbReference>
<evidence type="ECO:0000256" key="4">
    <source>
        <dbReference type="ARBA" id="ARBA00022670"/>
    </source>
</evidence>
<gene>
    <name evidence="16" type="ORF">C5O19_21390</name>
</gene>
<evidence type="ECO:0000256" key="6">
    <source>
        <dbReference type="ARBA" id="ARBA00022741"/>
    </source>
</evidence>
<dbReference type="SUPFAM" id="SSF90123">
    <property type="entry name" value="ABC transporter transmembrane region"/>
    <property type="match status" value="1"/>
</dbReference>
<evidence type="ECO:0000256" key="2">
    <source>
        <dbReference type="ARBA" id="ARBA00022448"/>
    </source>
</evidence>
<dbReference type="InterPro" id="IPR005074">
    <property type="entry name" value="Peptidase_C39"/>
</dbReference>
<dbReference type="Gene3D" id="1.20.1560.10">
    <property type="entry name" value="ABC transporter type 1, transmembrane domain"/>
    <property type="match status" value="1"/>
</dbReference>
<keyword evidence="7" id="KW-0378">Hydrolase</keyword>
<dbReference type="CDD" id="cd18570">
    <property type="entry name" value="ABC_6TM_PCAT1_LagD_like"/>
    <property type="match status" value="1"/>
</dbReference>
<comment type="caution">
    <text evidence="16">The sequence shown here is derived from an EMBL/GenBank/DDBJ whole genome shotgun (WGS) entry which is preliminary data.</text>
</comment>
<dbReference type="Pfam" id="PF00664">
    <property type="entry name" value="ABC_membrane"/>
    <property type="match status" value="1"/>
</dbReference>
<dbReference type="InterPro" id="IPR005897">
    <property type="entry name" value="Pept_C39_ABC_bacteriocin"/>
</dbReference>
<keyword evidence="8" id="KW-0067">ATP-binding</keyword>
<dbReference type="PANTHER" id="PTHR43394:SF1">
    <property type="entry name" value="ATP-BINDING CASSETTE SUB-FAMILY B MEMBER 10, MITOCHONDRIAL"/>
    <property type="match status" value="1"/>
</dbReference>
<dbReference type="SMART" id="SM00382">
    <property type="entry name" value="AAA"/>
    <property type="match status" value="1"/>
</dbReference>
<keyword evidence="3" id="KW-1003">Cell membrane</keyword>
<keyword evidence="2" id="KW-0813">Transport</keyword>
<dbReference type="Pfam" id="PF00005">
    <property type="entry name" value="ABC_tran"/>
    <property type="match status" value="1"/>
</dbReference>